<evidence type="ECO:0000313" key="2">
    <source>
        <dbReference type="EMBL" id="CAK0848545.1"/>
    </source>
</evidence>
<name>A0ABN9TR14_9DINO</name>
<gene>
    <name evidence="2" type="ORF">PCOR1329_LOCUS41445</name>
</gene>
<organism evidence="2 3">
    <name type="scientific">Prorocentrum cordatum</name>
    <dbReference type="NCBI Taxonomy" id="2364126"/>
    <lineage>
        <taxon>Eukaryota</taxon>
        <taxon>Sar</taxon>
        <taxon>Alveolata</taxon>
        <taxon>Dinophyceae</taxon>
        <taxon>Prorocentrales</taxon>
        <taxon>Prorocentraceae</taxon>
        <taxon>Prorocentrum</taxon>
    </lineage>
</organism>
<keyword evidence="3" id="KW-1185">Reference proteome</keyword>
<dbReference type="EMBL" id="CAUYUJ010014986">
    <property type="protein sequence ID" value="CAK0848545.1"/>
    <property type="molecule type" value="Genomic_DNA"/>
</dbReference>
<dbReference type="Proteomes" id="UP001189429">
    <property type="component" value="Unassembled WGS sequence"/>
</dbReference>
<evidence type="ECO:0000256" key="1">
    <source>
        <dbReference type="SAM" id="SignalP"/>
    </source>
</evidence>
<feature type="chain" id="PRO_5046609571" evidence="1">
    <location>
        <begin position="17"/>
        <end position="134"/>
    </location>
</feature>
<feature type="signal peptide" evidence="1">
    <location>
        <begin position="1"/>
        <end position="16"/>
    </location>
</feature>
<keyword evidence="1" id="KW-0732">Signal</keyword>
<protein>
    <submittedName>
        <fullName evidence="2">Uncharacterized protein</fullName>
    </submittedName>
</protein>
<evidence type="ECO:0000313" key="3">
    <source>
        <dbReference type="Proteomes" id="UP001189429"/>
    </source>
</evidence>
<feature type="non-terminal residue" evidence="2">
    <location>
        <position position="134"/>
    </location>
</feature>
<comment type="caution">
    <text evidence="2">The sequence shown here is derived from an EMBL/GenBank/DDBJ whole genome shotgun (WGS) entry which is preliminary data.</text>
</comment>
<reference evidence="2" key="1">
    <citation type="submission" date="2023-10" db="EMBL/GenBank/DDBJ databases">
        <authorList>
            <person name="Chen Y."/>
            <person name="Shah S."/>
            <person name="Dougan E. K."/>
            <person name="Thang M."/>
            <person name="Chan C."/>
        </authorList>
    </citation>
    <scope>NUCLEOTIDE SEQUENCE [LARGE SCALE GENOMIC DNA]</scope>
</reference>
<sequence>MLLLPMSCLAQAMAQAFWLCSHPDGSARDPQRATSAYLRLSAPAWLQTELDAARGPGTAARLLAVLGGGAAHRAGAGRRAKGFDAVAKLHALVLVEALERVPLSREVDILQQYYDWPSDGYLVRIKAARQLEDP</sequence>
<proteinExistence type="predicted"/>
<accession>A0ABN9TR14</accession>